<evidence type="ECO:0000256" key="1">
    <source>
        <dbReference type="ARBA" id="ARBA00022676"/>
    </source>
</evidence>
<evidence type="ECO:0000313" key="4">
    <source>
        <dbReference type="EMBL" id="AVT46193.1"/>
    </source>
</evidence>
<sequence length="337" mass="38501">MMDLVSVIIPAYEVEQYLDRCVRSVVSQSYPHLEIILVDDGGTDRCPAMCDAWANKDSRIQVIHKPNGGLSSARNAGLDVATGEFIAFVDSDDYVEPDYIATMIDAAQKNHADFVMCSVFHEDADGNAVEQTAPVHRKEYAPITDTLRTCSGMDCMRQRGDENGMDNVVAWNKLYRRQLWDDLRYPLGKLHEDEFITYRILGRVSTAVLLPDRLYHYVEHAGSIMHADYTLRSLDLIEALIGKVRFLLDKGAVDLVPVFFSQLKDSIYKSRQLDWSNPQVHERLKTLFRLFRTIPWSSIRYLPLKDRVNYIGTWTCPFLFWGCKTYGEKGAVKGDAR</sequence>
<evidence type="ECO:0000256" key="2">
    <source>
        <dbReference type="ARBA" id="ARBA00022679"/>
    </source>
</evidence>
<dbReference type="SUPFAM" id="SSF53448">
    <property type="entry name" value="Nucleotide-diphospho-sugar transferases"/>
    <property type="match status" value="1"/>
</dbReference>
<evidence type="ECO:0000259" key="3">
    <source>
        <dbReference type="Pfam" id="PF00535"/>
    </source>
</evidence>
<protein>
    <submittedName>
        <fullName evidence="4">Glycosyltransferase family 2 protein</fullName>
    </submittedName>
</protein>
<dbReference type="EMBL" id="CP028341">
    <property type="protein sequence ID" value="AVT46193.1"/>
    <property type="molecule type" value="Genomic_DNA"/>
</dbReference>
<name>A0A2R4G5T7_BIFAD</name>
<keyword evidence="1" id="KW-0328">Glycosyltransferase</keyword>
<dbReference type="InterPro" id="IPR001173">
    <property type="entry name" value="Glyco_trans_2-like"/>
</dbReference>
<accession>A0A2R4G5T7</accession>
<dbReference type="CDD" id="cd00761">
    <property type="entry name" value="Glyco_tranf_GTA_type"/>
    <property type="match status" value="1"/>
</dbReference>
<organism evidence="4 5">
    <name type="scientific">Bifidobacterium adolescentis</name>
    <dbReference type="NCBI Taxonomy" id="1680"/>
    <lineage>
        <taxon>Bacteria</taxon>
        <taxon>Bacillati</taxon>
        <taxon>Actinomycetota</taxon>
        <taxon>Actinomycetes</taxon>
        <taxon>Bifidobacteriales</taxon>
        <taxon>Bifidobacteriaceae</taxon>
        <taxon>Bifidobacterium</taxon>
    </lineage>
</organism>
<dbReference type="InterPro" id="IPR029044">
    <property type="entry name" value="Nucleotide-diphossugar_trans"/>
</dbReference>
<dbReference type="AlphaFoldDB" id="A0A2R4G5T7"/>
<dbReference type="Pfam" id="PF00535">
    <property type="entry name" value="Glycos_transf_2"/>
    <property type="match status" value="1"/>
</dbReference>
<dbReference type="GO" id="GO:0016757">
    <property type="term" value="F:glycosyltransferase activity"/>
    <property type="evidence" value="ECO:0007669"/>
    <property type="project" value="UniProtKB-KW"/>
</dbReference>
<reference evidence="4 5" key="1">
    <citation type="submission" date="2018-03" db="EMBL/GenBank/DDBJ databases">
        <authorList>
            <person name="Keele B.F."/>
        </authorList>
    </citation>
    <scope>NUCLEOTIDE SEQUENCE [LARGE SCALE GENOMIC DNA]</scope>
    <source>
        <strain evidence="4 5">1-11</strain>
    </source>
</reference>
<dbReference type="PANTHER" id="PTHR22916">
    <property type="entry name" value="GLYCOSYLTRANSFERASE"/>
    <property type="match status" value="1"/>
</dbReference>
<evidence type="ECO:0000313" key="5">
    <source>
        <dbReference type="Proteomes" id="UP000241454"/>
    </source>
</evidence>
<dbReference type="Proteomes" id="UP000241454">
    <property type="component" value="Chromosome"/>
</dbReference>
<proteinExistence type="predicted"/>
<feature type="domain" description="Glycosyltransferase 2-like" evidence="3">
    <location>
        <begin position="6"/>
        <end position="133"/>
    </location>
</feature>
<dbReference type="PANTHER" id="PTHR22916:SF51">
    <property type="entry name" value="GLYCOSYLTRANSFERASE EPSH-RELATED"/>
    <property type="match status" value="1"/>
</dbReference>
<dbReference type="Gene3D" id="3.90.550.10">
    <property type="entry name" value="Spore Coat Polysaccharide Biosynthesis Protein SpsA, Chain A"/>
    <property type="match status" value="1"/>
</dbReference>
<gene>
    <name evidence="4" type="ORF">C8077_07980</name>
</gene>
<keyword evidence="2 4" id="KW-0808">Transferase</keyword>